<dbReference type="EMBL" id="JAHESF010000072">
    <property type="protein sequence ID" value="MBT1701441.1"/>
    <property type="molecule type" value="Genomic_DNA"/>
</dbReference>
<organism evidence="1 2">
    <name type="scientific">Chryseosolibacter histidini</name>
    <dbReference type="NCBI Taxonomy" id="2782349"/>
    <lineage>
        <taxon>Bacteria</taxon>
        <taxon>Pseudomonadati</taxon>
        <taxon>Bacteroidota</taxon>
        <taxon>Cytophagia</taxon>
        <taxon>Cytophagales</taxon>
        <taxon>Chryseotaleaceae</taxon>
        <taxon>Chryseosolibacter</taxon>
    </lineage>
</organism>
<dbReference type="RefSeq" id="WP_254170123.1">
    <property type="nucleotide sequence ID" value="NZ_JAHESF010000072.1"/>
</dbReference>
<reference evidence="1 2" key="1">
    <citation type="submission" date="2021-05" db="EMBL/GenBank/DDBJ databases">
        <title>A Polyphasic approach of four new species of the genus Ohtaekwangia: Ohtaekwangia histidinii sp. nov., Ohtaekwangia cretensis sp. nov., Ohtaekwangia indiensis sp. nov., Ohtaekwangia reichenbachii sp. nov. from diverse environment.</title>
        <authorList>
            <person name="Octaviana S."/>
        </authorList>
    </citation>
    <scope>NUCLEOTIDE SEQUENCE [LARGE SCALE GENOMIC DNA]</scope>
    <source>
        <strain evidence="1 2">PWU4</strain>
    </source>
</reference>
<dbReference type="AlphaFoldDB" id="A0AAP2DS00"/>
<accession>A0AAP2DS00</accession>
<keyword evidence="2" id="KW-1185">Reference proteome</keyword>
<name>A0AAP2DS00_9BACT</name>
<protein>
    <submittedName>
        <fullName evidence="1">Asparagine synthetase B</fullName>
    </submittedName>
</protein>
<comment type="caution">
    <text evidence="1">The sequence shown here is derived from an EMBL/GenBank/DDBJ whole genome shotgun (WGS) entry which is preliminary data.</text>
</comment>
<evidence type="ECO:0000313" key="1">
    <source>
        <dbReference type="EMBL" id="MBT1701441.1"/>
    </source>
</evidence>
<gene>
    <name evidence="1" type="ORF">KK083_31395</name>
</gene>
<dbReference type="Proteomes" id="UP001319200">
    <property type="component" value="Unassembled WGS sequence"/>
</dbReference>
<sequence>MLKYLIVIFIFSFTACGASSLLIPMDGSQKDHLKAYGIAYYILKKGLEVDWLLNYRGGSFMITWNKEIEDECVVRGVTFERVSEANANTILKEISSPSVNMNVVRLERAPRIAVYSPKNELILDETDAVILVLEYAEIPYNIIYDEEVLKDELAKYDWLHLHHEDFTGQYGRFLRRESSKIEADIQQATAHRLGYTKVSAMKLDVAKRIKAFCSGGGYLFAMCSGAETFDIALAADGVDINESIYDGDEPDPEAQQKLDFTKTFAFENFTLEPGYSRRFSDINTGRPDFFDRNTGFFDVFQFSAKWDIIPSILTQNHEHVIREFHGQTTAFSKYVVKPTVLILGENRNRDNVRYIYGEQGRGHWTFYSGHDPEGSPSRWREGTDLSQHPNSPGYRLILNNVLFPSAKRKKMKT</sequence>
<dbReference type="PROSITE" id="PS51257">
    <property type="entry name" value="PROKAR_LIPOPROTEIN"/>
    <property type="match status" value="1"/>
</dbReference>
<evidence type="ECO:0000313" key="2">
    <source>
        <dbReference type="Proteomes" id="UP001319200"/>
    </source>
</evidence>
<proteinExistence type="predicted"/>